<dbReference type="EMBL" id="KV417282">
    <property type="protein sequence ID" value="KZO96770.1"/>
    <property type="molecule type" value="Genomic_DNA"/>
</dbReference>
<reference evidence="1 2" key="1">
    <citation type="journal article" date="2016" name="Mol. Biol. Evol.">
        <title>Comparative Genomics of Early-Diverging Mushroom-Forming Fungi Provides Insights into the Origins of Lignocellulose Decay Capabilities.</title>
        <authorList>
            <person name="Nagy L.G."/>
            <person name="Riley R."/>
            <person name="Tritt A."/>
            <person name="Adam C."/>
            <person name="Daum C."/>
            <person name="Floudas D."/>
            <person name="Sun H."/>
            <person name="Yadav J.S."/>
            <person name="Pangilinan J."/>
            <person name="Larsson K.H."/>
            <person name="Matsuura K."/>
            <person name="Barry K."/>
            <person name="Labutti K."/>
            <person name="Kuo R."/>
            <person name="Ohm R.A."/>
            <person name="Bhattacharya S.S."/>
            <person name="Shirouzu T."/>
            <person name="Yoshinaga Y."/>
            <person name="Martin F.M."/>
            <person name="Grigoriev I.V."/>
            <person name="Hibbett D.S."/>
        </authorList>
    </citation>
    <scope>NUCLEOTIDE SEQUENCE [LARGE SCALE GENOMIC DNA]</scope>
    <source>
        <strain evidence="1 2">TUFC12733</strain>
    </source>
</reference>
<name>A0A167MJ64_CALVF</name>
<evidence type="ECO:0000313" key="1">
    <source>
        <dbReference type="EMBL" id="KZO96770.1"/>
    </source>
</evidence>
<organism evidence="1 2">
    <name type="scientific">Calocera viscosa (strain TUFC12733)</name>
    <dbReference type="NCBI Taxonomy" id="1330018"/>
    <lineage>
        <taxon>Eukaryota</taxon>
        <taxon>Fungi</taxon>
        <taxon>Dikarya</taxon>
        <taxon>Basidiomycota</taxon>
        <taxon>Agaricomycotina</taxon>
        <taxon>Dacrymycetes</taxon>
        <taxon>Dacrymycetales</taxon>
        <taxon>Dacrymycetaceae</taxon>
        <taxon>Calocera</taxon>
    </lineage>
</organism>
<accession>A0A167MJ64</accession>
<proteinExistence type="predicted"/>
<dbReference type="AlphaFoldDB" id="A0A167MJ64"/>
<protein>
    <submittedName>
        <fullName evidence="1">Uncharacterized protein</fullName>
    </submittedName>
</protein>
<evidence type="ECO:0000313" key="2">
    <source>
        <dbReference type="Proteomes" id="UP000076738"/>
    </source>
</evidence>
<gene>
    <name evidence="1" type="ORF">CALVIDRAFT_97588</name>
</gene>
<keyword evidence="2" id="KW-1185">Reference proteome</keyword>
<sequence length="222" mass="24347">MSEPTLHLPHTRPIPRGSCLIGADHPCLAAKEVHTLRPSLSDAPGRTLRIRNETACASFWLRVPRPSQLRGFFDCNSTMLDIPAASRLVINAASNRSFEYVYEKVRRSNACCVLGILTGSRRSTNPHATPLGQKFARSAGATFSGFVADDRLGMMTRPNASFLEPSPILCRAGLSGELTVRQKTPTVLRTPQTRTRGSDVRFCNTEFFSDVSALPLSIFCPI</sequence>
<dbReference type="Proteomes" id="UP000076738">
    <property type="component" value="Unassembled WGS sequence"/>
</dbReference>